<dbReference type="GO" id="GO:0006364">
    <property type="term" value="P:rRNA processing"/>
    <property type="evidence" value="ECO:0007669"/>
    <property type="project" value="UniProtKB-UniRule"/>
</dbReference>
<evidence type="ECO:0000256" key="9">
    <source>
        <dbReference type="HAMAP-Rule" id="MF_01491"/>
    </source>
</evidence>
<dbReference type="InterPro" id="IPR030854">
    <property type="entry name" value="RNase_J_bac"/>
</dbReference>
<evidence type="ECO:0000256" key="2">
    <source>
        <dbReference type="ARBA" id="ARBA00022722"/>
    </source>
</evidence>
<evidence type="ECO:0000256" key="1">
    <source>
        <dbReference type="ARBA" id="ARBA00022490"/>
    </source>
</evidence>
<name>A0A2M7QCZ6_9BACT</name>
<dbReference type="Gene3D" id="3.10.20.580">
    <property type="match status" value="1"/>
</dbReference>
<evidence type="ECO:0000256" key="8">
    <source>
        <dbReference type="ARBA" id="ARBA00022884"/>
    </source>
</evidence>
<evidence type="ECO:0000313" key="12">
    <source>
        <dbReference type="Proteomes" id="UP000230108"/>
    </source>
</evidence>
<dbReference type="SUPFAM" id="SSF56281">
    <property type="entry name" value="Metallo-hydrolase/oxidoreductase"/>
    <property type="match status" value="1"/>
</dbReference>
<evidence type="ECO:0000256" key="4">
    <source>
        <dbReference type="ARBA" id="ARBA00022759"/>
    </source>
</evidence>
<dbReference type="NCBIfam" id="TIGR00649">
    <property type="entry name" value="MG423"/>
    <property type="match status" value="1"/>
</dbReference>
<accession>A0A2M7QCZ6</accession>
<keyword evidence="6" id="KW-0862">Zinc</keyword>
<feature type="domain" description="Metallo-beta-lactamase" evidence="10">
    <location>
        <begin position="39"/>
        <end position="230"/>
    </location>
</feature>
<proteinExistence type="inferred from homology"/>
<dbReference type="Proteomes" id="UP000230108">
    <property type="component" value="Unassembled WGS sequence"/>
</dbReference>
<keyword evidence="5 9" id="KW-0378">Hydrolase</keyword>
<keyword evidence="8 9" id="KW-0694">RNA-binding</keyword>
<feature type="binding site" evidence="9">
    <location>
        <begin position="380"/>
        <end position="384"/>
    </location>
    <ligand>
        <name>substrate</name>
    </ligand>
</feature>
<dbReference type="CDD" id="cd07714">
    <property type="entry name" value="RNaseJ_MBL-fold"/>
    <property type="match status" value="1"/>
</dbReference>
<evidence type="ECO:0000259" key="10">
    <source>
        <dbReference type="SMART" id="SM00849"/>
    </source>
</evidence>
<sequence>MAQYKLRFIPLGGVVGVTKNMYVYELYVKSQSSNVKTEALDEYVLQDILIVDCGIGFPLEKELGVDFVIPDITYLRDKIDKIRAILISHGHEDHISALPYHYKDLGSPPVYASNLTAAFIENKFKEIETKVEVNRVAYDKDYTFGDFKVKFIRMTHSIPDPTHLLIKSPLGTIYHGPDFKLDLTPLYGFPPDFYEIVKAGHDGILCLLSDCLGAEREGLTLSEAIVGQTFEDTMRKTKGKFLMTTFSSNISRIRQCVEVAIKFNRKIVFLGRSMRENTTIAQAINYLPIPANLIGKEEEVMKLPPNKVCLIVAGSQGQYGSALSKLANKMNKNIRILPGDRVILSSDPIPGNESEVYSLIEDLSTQGADVVYSDVQDELHASGHGNQEDLKFLMRFTNPKYFIPIGGTVRHQHQYKLLAEDLGFRSDSIYTLNEGETIWFMNGKAERGPIIETKNIYVDAYGVGDVGNMVLRDRKTLSSEGIVIAVLPVDRQVHLVARPKILSRGFIFEKLGVQIFDASMKLIESEMKPRGGDQVLDSGRLKRHIIDVLEKFYFEKTGRRPLVIVEVIEI</sequence>
<dbReference type="InterPro" id="IPR036866">
    <property type="entry name" value="RibonucZ/Hydroxyglut_hydro"/>
</dbReference>
<dbReference type="EC" id="3.1.-.-" evidence="9"/>
<dbReference type="InterPro" id="IPR001279">
    <property type="entry name" value="Metallo-B-lactamas"/>
</dbReference>
<evidence type="ECO:0000256" key="5">
    <source>
        <dbReference type="ARBA" id="ARBA00022801"/>
    </source>
</evidence>
<dbReference type="Pfam" id="PF22505">
    <property type="entry name" value="RNase_J_b_CASP"/>
    <property type="match status" value="1"/>
</dbReference>
<dbReference type="EMBL" id="PFLF01000054">
    <property type="protein sequence ID" value="PIY69079.1"/>
    <property type="molecule type" value="Genomic_DNA"/>
</dbReference>
<comment type="function">
    <text evidence="9">An RNase that has 5'-3' exonuclease and possibly endonuclease activity. Involved in maturation of rRNA and in some organisms also mRNA maturation and/or decay.</text>
</comment>
<gene>
    <name evidence="9" type="primary">rnj</name>
    <name evidence="11" type="ORF">COY90_02625</name>
</gene>
<dbReference type="AlphaFoldDB" id="A0A2M7QCZ6"/>
<keyword evidence="1 9" id="KW-0963">Cytoplasm</keyword>
<keyword evidence="4 9" id="KW-0255">Endonuclease</keyword>
<dbReference type="InterPro" id="IPR055132">
    <property type="entry name" value="RNase_J_b_CASP"/>
</dbReference>
<comment type="subunit">
    <text evidence="9">Homodimer, may be a subunit of the RNA degradosome.</text>
</comment>
<dbReference type="PANTHER" id="PTHR43694">
    <property type="entry name" value="RIBONUCLEASE J"/>
    <property type="match status" value="1"/>
</dbReference>
<keyword evidence="3" id="KW-0479">Metal-binding</keyword>
<dbReference type="GO" id="GO:0005737">
    <property type="term" value="C:cytoplasm"/>
    <property type="evidence" value="ECO:0007669"/>
    <property type="project" value="UniProtKB-SubCell"/>
</dbReference>
<evidence type="ECO:0000256" key="6">
    <source>
        <dbReference type="ARBA" id="ARBA00022833"/>
    </source>
</evidence>
<comment type="caution">
    <text evidence="11">The sequence shown here is derived from an EMBL/GenBank/DDBJ whole genome shotgun (WGS) entry which is preliminary data.</text>
</comment>
<dbReference type="PANTHER" id="PTHR43694:SF1">
    <property type="entry name" value="RIBONUCLEASE J"/>
    <property type="match status" value="1"/>
</dbReference>
<dbReference type="Pfam" id="PF07521">
    <property type="entry name" value="RMMBL"/>
    <property type="match status" value="1"/>
</dbReference>
<dbReference type="GO" id="GO:0003723">
    <property type="term" value="F:RNA binding"/>
    <property type="evidence" value="ECO:0007669"/>
    <property type="project" value="UniProtKB-UniRule"/>
</dbReference>
<dbReference type="Pfam" id="PF17770">
    <property type="entry name" value="RNase_J_C"/>
    <property type="match status" value="1"/>
</dbReference>
<evidence type="ECO:0000256" key="7">
    <source>
        <dbReference type="ARBA" id="ARBA00022839"/>
    </source>
</evidence>
<organism evidence="11 12">
    <name type="scientific">Candidatus Roizmanbacteria bacterium CG_4_10_14_0_8_um_filter_39_9</name>
    <dbReference type="NCBI Taxonomy" id="1974829"/>
    <lineage>
        <taxon>Bacteria</taxon>
        <taxon>Candidatus Roizmaniibacteriota</taxon>
    </lineage>
</organism>
<keyword evidence="2 9" id="KW-0540">Nuclease</keyword>
<dbReference type="GO" id="GO:0008270">
    <property type="term" value="F:zinc ion binding"/>
    <property type="evidence" value="ECO:0007669"/>
    <property type="project" value="InterPro"/>
</dbReference>
<evidence type="ECO:0000256" key="3">
    <source>
        <dbReference type="ARBA" id="ARBA00022723"/>
    </source>
</evidence>
<dbReference type="InterPro" id="IPR004613">
    <property type="entry name" value="RNase_J"/>
</dbReference>
<dbReference type="GO" id="GO:0004534">
    <property type="term" value="F:5'-3' RNA exonuclease activity"/>
    <property type="evidence" value="ECO:0007669"/>
    <property type="project" value="UniProtKB-UniRule"/>
</dbReference>
<comment type="subcellular location">
    <subcellularLocation>
        <location evidence="9">Cytoplasm</location>
    </subcellularLocation>
</comment>
<comment type="similarity">
    <text evidence="9">Belongs to the metallo-beta-lactamase superfamily. RNA-metabolizing metallo-beta-lactamase-like family. Bacterial RNase J subfamily.</text>
</comment>
<dbReference type="InterPro" id="IPR041636">
    <property type="entry name" value="RNase_J_C"/>
</dbReference>
<dbReference type="InterPro" id="IPR042173">
    <property type="entry name" value="RNase_J_2"/>
</dbReference>
<protein>
    <recommendedName>
        <fullName evidence="9">Ribonuclease J</fullName>
        <shortName evidence="9">RNase J</shortName>
        <ecNumber evidence="9">3.1.-.-</ecNumber>
    </recommendedName>
</protein>
<evidence type="ECO:0000313" key="11">
    <source>
        <dbReference type="EMBL" id="PIY69079.1"/>
    </source>
</evidence>
<dbReference type="GO" id="GO:0004521">
    <property type="term" value="F:RNA endonuclease activity"/>
    <property type="evidence" value="ECO:0007669"/>
    <property type="project" value="UniProtKB-UniRule"/>
</dbReference>
<dbReference type="Gene3D" id="3.60.15.10">
    <property type="entry name" value="Ribonuclease Z/Hydroxyacylglutathione hydrolase-like"/>
    <property type="match status" value="1"/>
</dbReference>
<dbReference type="Gene3D" id="3.40.50.10710">
    <property type="entry name" value="Metallo-hydrolase/oxidoreductase"/>
    <property type="match status" value="1"/>
</dbReference>
<keyword evidence="7 9" id="KW-0269">Exonuclease</keyword>
<dbReference type="Pfam" id="PF12706">
    <property type="entry name" value="Lactamase_B_2"/>
    <property type="match status" value="1"/>
</dbReference>
<dbReference type="HAMAP" id="MF_01491">
    <property type="entry name" value="RNase_J_bact"/>
    <property type="match status" value="1"/>
</dbReference>
<dbReference type="InterPro" id="IPR011108">
    <property type="entry name" value="RMMBL"/>
</dbReference>
<reference evidence="12" key="1">
    <citation type="submission" date="2017-09" db="EMBL/GenBank/DDBJ databases">
        <title>Depth-based differentiation of microbial function through sediment-hosted aquifers and enrichment of novel symbionts in the deep terrestrial subsurface.</title>
        <authorList>
            <person name="Probst A.J."/>
            <person name="Ladd B."/>
            <person name="Jarett J.K."/>
            <person name="Geller-Mcgrath D.E."/>
            <person name="Sieber C.M.K."/>
            <person name="Emerson J.B."/>
            <person name="Anantharaman K."/>
            <person name="Thomas B.C."/>
            <person name="Malmstrom R."/>
            <person name="Stieglmeier M."/>
            <person name="Klingl A."/>
            <person name="Woyke T."/>
            <person name="Ryan C.M."/>
            <person name="Banfield J.F."/>
        </authorList>
    </citation>
    <scope>NUCLEOTIDE SEQUENCE [LARGE SCALE GENOMIC DNA]</scope>
</reference>
<keyword evidence="9" id="KW-0698">rRNA processing</keyword>
<dbReference type="SMART" id="SM00849">
    <property type="entry name" value="Lactamase_B"/>
    <property type="match status" value="1"/>
</dbReference>